<dbReference type="InterPro" id="IPR036388">
    <property type="entry name" value="WH-like_DNA-bd_sf"/>
</dbReference>
<gene>
    <name evidence="8" type="ORF">IAA83_08780</name>
</gene>
<dbReference type="AlphaFoldDB" id="A0A9D1FAC3"/>
<reference evidence="8" key="2">
    <citation type="journal article" date="2021" name="PeerJ">
        <title>Extensive microbial diversity within the chicken gut microbiome revealed by metagenomics and culture.</title>
        <authorList>
            <person name="Gilroy R."/>
            <person name="Ravi A."/>
            <person name="Getino M."/>
            <person name="Pursley I."/>
            <person name="Horton D.L."/>
            <person name="Alikhan N.F."/>
            <person name="Baker D."/>
            <person name="Gharbi K."/>
            <person name="Hall N."/>
            <person name="Watson M."/>
            <person name="Adriaenssens E.M."/>
            <person name="Foster-Nyarko E."/>
            <person name="Jarju S."/>
            <person name="Secka A."/>
            <person name="Antonio M."/>
            <person name="Oren A."/>
            <person name="Chaudhuri R.R."/>
            <person name="La Ragione R."/>
            <person name="Hildebrand F."/>
            <person name="Pallen M.J."/>
        </authorList>
    </citation>
    <scope>NUCLEOTIDE SEQUENCE</scope>
    <source>
        <strain evidence="8">ChiBcec16-1751</strain>
    </source>
</reference>
<dbReference type="SUPFAM" id="SSF88659">
    <property type="entry name" value="Sigma3 and sigma4 domains of RNA polymerase sigma factors"/>
    <property type="match status" value="1"/>
</dbReference>
<dbReference type="GO" id="GO:0006352">
    <property type="term" value="P:DNA-templated transcription initiation"/>
    <property type="evidence" value="ECO:0007669"/>
    <property type="project" value="InterPro"/>
</dbReference>
<organism evidence="8 9">
    <name type="scientific">Candidatus Avoscillospira avistercoris</name>
    <dbReference type="NCBI Taxonomy" id="2840707"/>
    <lineage>
        <taxon>Bacteria</taxon>
        <taxon>Bacillati</taxon>
        <taxon>Bacillota</taxon>
        <taxon>Clostridia</taxon>
        <taxon>Eubacteriales</taxon>
        <taxon>Oscillospiraceae</taxon>
        <taxon>Oscillospiraceae incertae sedis</taxon>
        <taxon>Candidatus Avoscillospira</taxon>
    </lineage>
</organism>
<dbReference type="InterPro" id="IPR014284">
    <property type="entry name" value="RNA_pol_sigma-70_dom"/>
</dbReference>
<reference evidence="8" key="1">
    <citation type="submission" date="2020-10" db="EMBL/GenBank/DDBJ databases">
        <authorList>
            <person name="Gilroy R."/>
        </authorList>
    </citation>
    <scope>NUCLEOTIDE SEQUENCE</scope>
    <source>
        <strain evidence="8">ChiBcec16-1751</strain>
    </source>
</reference>
<evidence type="ECO:0000313" key="9">
    <source>
        <dbReference type="Proteomes" id="UP000886741"/>
    </source>
</evidence>
<dbReference type="GO" id="GO:0003677">
    <property type="term" value="F:DNA binding"/>
    <property type="evidence" value="ECO:0007669"/>
    <property type="project" value="UniProtKB-KW"/>
</dbReference>
<keyword evidence="3" id="KW-0731">Sigma factor</keyword>
<keyword evidence="5" id="KW-0804">Transcription</keyword>
<evidence type="ECO:0000259" key="7">
    <source>
        <dbReference type="Pfam" id="PF08281"/>
    </source>
</evidence>
<keyword evidence="4" id="KW-0238">DNA-binding</keyword>
<dbReference type="Pfam" id="PF04542">
    <property type="entry name" value="Sigma70_r2"/>
    <property type="match status" value="1"/>
</dbReference>
<evidence type="ECO:0000256" key="3">
    <source>
        <dbReference type="ARBA" id="ARBA00023082"/>
    </source>
</evidence>
<dbReference type="GO" id="GO:0016987">
    <property type="term" value="F:sigma factor activity"/>
    <property type="evidence" value="ECO:0007669"/>
    <property type="project" value="UniProtKB-KW"/>
</dbReference>
<feature type="domain" description="RNA polymerase sigma-70 region 2" evidence="6">
    <location>
        <begin position="24"/>
        <end position="86"/>
    </location>
</feature>
<dbReference type="EMBL" id="DVJJ01000133">
    <property type="protein sequence ID" value="HIS65447.1"/>
    <property type="molecule type" value="Genomic_DNA"/>
</dbReference>
<feature type="domain" description="RNA polymerase sigma factor 70 region 4 type 2" evidence="7">
    <location>
        <begin position="126"/>
        <end position="175"/>
    </location>
</feature>
<evidence type="ECO:0000259" key="6">
    <source>
        <dbReference type="Pfam" id="PF04542"/>
    </source>
</evidence>
<dbReference type="Pfam" id="PF08281">
    <property type="entry name" value="Sigma70_r4_2"/>
    <property type="match status" value="1"/>
</dbReference>
<dbReference type="InterPro" id="IPR007627">
    <property type="entry name" value="RNA_pol_sigma70_r2"/>
</dbReference>
<dbReference type="InterPro" id="IPR013249">
    <property type="entry name" value="RNA_pol_sigma70_r4_t2"/>
</dbReference>
<evidence type="ECO:0000313" key="8">
    <source>
        <dbReference type="EMBL" id="HIS65447.1"/>
    </source>
</evidence>
<proteinExistence type="inferred from homology"/>
<comment type="similarity">
    <text evidence="1">Belongs to the sigma-70 factor family. ECF subfamily.</text>
</comment>
<dbReference type="Proteomes" id="UP000886741">
    <property type="component" value="Unassembled WGS sequence"/>
</dbReference>
<comment type="caution">
    <text evidence="8">The sequence shown here is derived from an EMBL/GenBank/DDBJ whole genome shotgun (WGS) entry which is preliminary data.</text>
</comment>
<protein>
    <submittedName>
        <fullName evidence="8">RNA polymerase sigma factor</fullName>
    </submittedName>
</protein>
<evidence type="ECO:0000256" key="2">
    <source>
        <dbReference type="ARBA" id="ARBA00023015"/>
    </source>
</evidence>
<dbReference type="InterPro" id="IPR013324">
    <property type="entry name" value="RNA_pol_sigma_r3/r4-like"/>
</dbReference>
<dbReference type="PANTHER" id="PTHR43133:SF8">
    <property type="entry name" value="RNA POLYMERASE SIGMA FACTOR HI_1459-RELATED"/>
    <property type="match status" value="1"/>
</dbReference>
<dbReference type="Gene3D" id="1.10.10.10">
    <property type="entry name" value="Winged helix-like DNA-binding domain superfamily/Winged helix DNA-binding domain"/>
    <property type="match status" value="1"/>
</dbReference>
<evidence type="ECO:0000256" key="5">
    <source>
        <dbReference type="ARBA" id="ARBA00023163"/>
    </source>
</evidence>
<sequence length="186" mass="21489">MEDEAIIDLYWQRDEEALRQSDKKYGAFCRQIALRIVGILEDAEECVNDTWLRAWEAMPPSRPCPLRAFLGRITRNLSLDRYRAGRAQKRGGGTMDVLLEELTHCLPSTESVEGQYDANETAAVINRFLAELPPEKRQMFLRRYWFGDSVEEIAGRFAMRPGTVKSSLHRLRQRLRETLEKEGVAV</sequence>
<dbReference type="NCBIfam" id="TIGR02937">
    <property type="entry name" value="sigma70-ECF"/>
    <property type="match status" value="1"/>
</dbReference>
<evidence type="ECO:0000256" key="4">
    <source>
        <dbReference type="ARBA" id="ARBA00023125"/>
    </source>
</evidence>
<accession>A0A9D1FAC3</accession>
<evidence type="ECO:0000256" key="1">
    <source>
        <dbReference type="ARBA" id="ARBA00010641"/>
    </source>
</evidence>
<dbReference type="SUPFAM" id="SSF88946">
    <property type="entry name" value="Sigma2 domain of RNA polymerase sigma factors"/>
    <property type="match status" value="1"/>
</dbReference>
<dbReference type="InterPro" id="IPR039425">
    <property type="entry name" value="RNA_pol_sigma-70-like"/>
</dbReference>
<name>A0A9D1FAC3_9FIRM</name>
<keyword evidence="2" id="KW-0805">Transcription regulation</keyword>
<dbReference type="InterPro" id="IPR013325">
    <property type="entry name" value="RNA_pol_sigma_r2"/>
</dbReference>
<dbReference type="PANTHER" id="PTHR43133">
    <property type="entry name" value="RNA POLYMERASE ECF-TYPE SIGMA FACTO"/>
    <property type="match status" value="1"/>
</dbReference>
<dbReference type="Gene3D" id="1.10.1740.10">
    <property type="match status" value="1"/>
</dbReference>